<dbReference type="NCBIfam" id="TIGR01789">
    <property type="entry name" value="lycopene_cycl"/>
    <property type="match status" value="1"/>
</dbReference>
<protein>
    <submittedName>
        <fullName evidence="2">Lycopene cyclase</fullName>
    </submittedName>
</protein>
<dbReference type="InterPro" id="IPR036188">
    <property type="entry name" value="FAD/NAD-bd_sf"/>
</dbReference>
<name>A0A3N4PBG5_9GAMM</name>
<comment type="caution">
    <text evidence="2">The sequence shown here is derived from an EMBL/GenBank/DDBJ whole genome shotgun (WGS) entry which is preliminary data.</text>
</comment>
<dbReference type="InterPro" id="IPR010108">
    <property type="entry name" value="Lycopene_cyclase_b/e"/>
</dbReference>
<dbReference type="NCBIfam" id="TIGR01790">
    <property type="entry name" value="carotene-cycl"/>
    <property type="match status" value="1"/>
</dbReference>
<dbReference type="GO" id="GO:0016117">
    <property type="term" value="P:carotenoid biosynthetic process"/>
    <property type="evidence" value="ECO:0007669"/>
    <property type="project" value="InterPro"/>
</dbReference>
<dbReference type="SUPFAM" id="SSF51905">
    <property type="entry name" value="FAD/NAD(P)-binding domain"/>
    <property type="match status" value="1"/>
</dbReference>
<evidence type="ECO:0000313" key="3">
    <source>
        <dbReference type="Proteomes" id="UP000281332"/>
    </source>
</evidence>
<dbReference type="Pfam" id="PF05834">
    <property type="entry name" value="Lycopene_cycl"/>
    <property type="match status" value="1"/>
</dbReference>
<keyword evidence="3" id="KW-1185">Reference proteome</keyword>
<accession>A0A3N4PBG5</accession>
<sequence length="387" mass="43299">MTSQYDLLLLGAGLANGLLALRLKQRQPHLRVLVLEAGARAGGNHTWCFHAGDLSEEQHRWIAPLVAHHWPHYEVRFPQLTRQLNSGYFCISSARFDEVLRAELGDALRLNQTVACYGADHVQLASGEVLRARAVIDGRGYQPDAALHIGFQTFVGQEWTLSRPHRLTGPVLMDATVDQQGGYRFVYTLPLSPTRLLIEDTHYIDNASLAAAQARQNICDYAARQGWQLETLTREERGALPITLAGDFSRFWQHRPPAVGLRAGLFHPTTGYSLPLAVSLADRLAAEQQFSPETLAPRIQQFAQAAWQRQGFFRMLNRMLFLAGDADQRWRVMQRFYGLPQGLIARFYAGQLTLADRARILSGKPPVPVLAALQAILTHPSGRRASR</sequence>
<organism evidence="2 3">
    <name type="scientific">Candidatus Pantoea deserta</name>
    <dbReference type="NCBI Taxonomy" id="1869313"/>
    <lineage>
        <taxon>Bacteria</taxon>
        <taxon>Pseudomonadati</taxon>
        <taxon>Pseudomonadota</taxon>
        <taxon>Gammaproteobacteria</taxon>
        <taxon>Enterobacterales</taxon>
        <taxon>Erwiniaceae</taxon>
        <taxon>Pantoea</taxon>
    </lineage>
</organism>
<dbReference type="Gene3D" id="3.50.50.60">
    <property type="entry name" value="FAD/NAD(P)-binding domain"/>
    <property type="match status" value="1"/>
</dbReference>
<gene>
    <name evidence="2" type="primary">crtY</name>
    <name evidence="2" type="ORF">BBB56_18155</name>
</gene>
<evidence type="ECO:0000313" key="2">
    <source>
        <dbReference type="EMBL" id="RPD96863.1"/>
    </source>
</evidence>
<dbReference type="OrthoDB" id="5793379at2"/>
<dbReference type="GO" id="GO:0045436">
    <property type="term" value="F:lycopene beta cyclase activity"/>
    <property type="evidence" value="ECO:0007669"/>
    <property type="project" value="InterPro"/>
</dbReference>
<reference evidence="2 3" key="1">
    <citation type="submission" date="2018-11" db="EMBL/GenBank/DDBJ databases">
        <title>Whole genome sequencing of Pantoea sp. RIT388.</title>
        <authorList>
            <person name="Gan H.M."/>
            <person name="Hudson A.O."/>
        </authorList>
    </citation>
    <scope>NUCLEOTIDE SEQUENCE [LARGE SCALE GENOMIC DNA]</scope>
    <source>
        <strain evidence="2 3">RIT388</strain>
    </source>
</reference>
<dbReference type="EMBL" id="RMVG01000016">
    <property type="protein sequence ID" value="RPD96863.1"/>
    <property type="molecule type" value="Genomic_DNA"/>
</dbReference>
<dbReference type="GO" id="GO:0016705">
    <property type="term" value="F:oxidoreductase activity, acting on paired donors, with incorporation or reduction of molecular oxygen"/>
    <property type="evidence" value="ECO:0007669"/>
    <property type="project" value="InterPro"/>
</dbReference>
<dbReference type="RefSeq" id="WP_123802318.1">
    <property type="nucleotide sequence ID" value="NZ_RMVG01000016.1"/>
</dbReference>
<proteinExistence type="inferred from homology"/>
<dbReference type="Proteomes" id="UP000281332">
    <property type="component" value="Unassembled WGS sequence"/>
</dbReference>
<evidence type="ECO:0000256" key="1">
    <source>
        <dbReference type="ARBA" id="ARBA00006599"/>
    </source>
</evidence>
<dbReference type="InterPro" id="IPR008461">
    <property type="entry name" value="CrtY"/>
</dbReference>
<comment type="similarity">
    <text evidence="1">Belongs to the lycopene cyclase family.</text>
</comment>
<dbReference type="AlphaFoldDB" id="A0A3N4PBG5"/>